<evidence type="ECO:0000313" key="2">
    <source>
        <dbReference type="Proteomes" id="UP000789920"/>
    </source>
</evidence>
<dbReference type="EMBL" id="CAJVQC010138607">
    <property type="protein sequence ID" value="CAG8843503.1"/>
    <property type="molecule type" value="Genomic_DNA"/>
</dbReference>
<dbReference type="Proteomes" id="UP000789920">
    <property type="component" value="Unassembled WGS sequence"/>
</dbReference>
<organism evidence="1 2">
    <name type="scientific">Racocetra persica</name>
    <dbReference type="NCBI Taxonomy" id="160502"/>
    <lineage>
        <taxon>Eukaryota</taxon>
        <taxon>Fungi</taxon>
        <taxon>Fungi incertae sedis</taxon>
        <taxon>Mucoromycota</taxon>
        <taxon>Glomeromycotina</taxon>
        <taxon>Glomeromycetes</taxon>
        <taxon>Diversisporales</taxon>
        <taxon>Gigasporaceae</taxon>
        <taxon>Racocetra</taxon>
    </lineage>
</organism>
<accession>A0ACA9SNH4</accession>
<feature type="non-terminal residue" evidence="1">
    <location>
        <position position="1"/>
    </location>
</feature>
<name>A0ACA9SNH4_9GLOM</name>
<sequence>LNEDFITPSKNFGIHWTAHKEAITNYIINVCCKISAEKKIFYSRIIKNKLEQVTEISTHKTVLMTDYFDKSTIPPEKATKLYTFYNLPSRYALSNSIIQSKYARILVEMVDRIGKMCDLTLSFDGWTDISSNFIYAFLLHKFEDTNEIINIKDFSSTRHTADNLLIAVENSLKN</sequence>
<gene>
    <name evidence="1" type="ORF">RPERSI_LOCUS32793</name>
</gene>
<feature type="non-terminal residue" evidence="1">
    <location>
        <position position="174"/>
    </location>
</feature>
<protein>
    <submittedName>
        <fullName evidence="1">22971_t:CDS:1</fullName>
    </submittedName>
</protein>
<comment type="caution">
    <text evidence="1">The sequence shown here is derived from an EMBL/GenBank/DDBJ whole genome shotgun (WGS) entry which is preliminary data.</text>
</comment>
<evidence type="ECO:0000313" key="1">
    <source>
        <dbReference type="EMBL" id="CAG8843503.1"/>
    </source>
</evidence>
<reference evidence="1" key="1">
    <citation type="submission" date="2021-06" db="EMBL/GenBank/DDBJ databases">
        <authorList>
            <person name="Kallberg Y."/>
            <person name="Tangrot J."/>
            <person name="Rosling A."/>
        </authorList>
    </citation>
    <scope>NUCLEOTIDE SEQUENCE</scope>
    <source>
        <strain evidence="1">MA461A</strain>
    </source>
</reference>
<keyword evidence="2" id="KW-1185">Reference proteome</keyword>
<proteinExistence type="predicted"/>